<keyword evidence="1" id="KW-0812">Transmembrane</keyword>
<name>A0A7J6LN68_PEROL</name>
<evidence type="ECO:0000313" key="3">
    <source>
        <dbReference type="Proteomes" id="UP000570595"/>
    </source>
</evidence>
<dbReference type="OrthoDB" id="10355862at2759"/>
<dbReference type="EMBL" id="JABAHT010000230">
    <property type="protein sequence ID" value="KAF4660470.1"/>
    <property type="molecule type" value="Genomic_DNA"/>
</dbReference>
<sequence length="475" mass="52648">MVRDSLQLRVVAEAVDFPFMRALIVVAVGLMVPAVYGSGRWKKMRSLFKSRKSGRADLATVDDTPGAGEAEGAVARRVNRGRSSDTLGTNSGPMSYAFGVNRGGVPPSDLAEMIVSGLAEVGCLITPGLAEMIVSGLAEVDYTPGSSKAQAADAPKVSRTLDAVEVPQTKGAPVRAGPSAVPAAQVTRTASLVYTTPLGSRDKKRDFGGIVVYGKEVARGGSIEHSLDHLYFWDSQQYYNNRSRLNVLFDLPEILPRNCPTDATTTLRTWLEFWGAEGYHQIYTFENEFAAEYIKNEHLIAGKPRGLVNHIMAMEEEFRNTMYWGFDTSKLAICLWGYVFDLVYKQQRKRELFLCPSVTADVGDVKVTITLSAKGFDELRVHEIEVMGSRIWQQEDVQTQHVNFIRELQEKTRRVGQRRSIDACEEQLFEYALAIAGRTGADVKDTRLSRELRERQSQLRAAVGIVYTAWMKGGS</sequence>
<keyword evidence="1" id="KW-1133">Transmembrane helix</keyword>
<evidence type="ECO:0000256" key="1">
    <source>
        <dbReference type="SAM" id="Phobius"/>
    </source>
</evidence>
<dbReference type="AlphaFoldDB" id="A0A7J6LN68"/>
<evidence type="ECO:0000313" key="2">
    <source>
        <dbReference type="EMBL" id="KAF4660470.1"/>
    </source>
</evidence>
<reference evidence="2 3" key="1">
    <citation type="submission" date="2020-04" db="EMBL/GenBank/DDBJ databases">
        <title>Perkinsus olseni comparative genomics.</title>
        <authorList>
            <person name="Bogema D.R."/>
        </authorList>
    </citation>
    <scope>NUCLEOTIDE SEQUENCE [LARGE SCALE GENOMIC DNA]</scope>
    <source>
        <strain evidence="2">ATCC PRA-179</strain>
    </source>
</reference>
<protein>
    <submittedName>
        <fullName evidence="2">Uncharacterized protein</fullName>
    </submittedName>
</protein>
<gene>
    <name evidence="2" type="ORF">FOZ61_004009</name>
</gene>
<dbReference type="Proteomes" id="UP000570595">
    <property type="component" value="Unassembled WGS sequence"/>
</dbReference>
<comment type="caution">
    <text evidence="2">The sequence shown here is derived from an EMBL/GenBank/DDBJ whole genome shotgun (WGS) entry which is preliminary data.</text>
</comment>
<proteinExistence type="predicted"/>
<organism evidence="2 3">
    <name type="scientific">Perkinsus olseni</name>
    <name type="common">Perkinsus atlanticus</name>
    <dbReference type="NCBI Taxonomy" id="32597"/>
    <lineage>
        <taxon>Eukaryota</taxon>
        <taxon>Sar</taxon>
        <taxon>Alveolata</taxon>
        <taxon>Perkinsozoa</taxon>
        <taxon>Perkinsea</taxon>
        <taxon>Perkinsida</taxon>
        <taxon>Perkinsidae</taxon>
        <taxon>Perkinsus</taxon>
    </lineage>
</organism>
<keyword evidence="1" id="KW-0472">Membrane</keyword>
<accession>A0A7J6LN68</accession>
<feature type="transmembrane region" description="Helical" evidence="1">
    <location>
        <begin position="20"/>
        <end position="39"/>
    </location>
</feature>